<dbReference type="Proteomes" id="UP001596091">
    <property type="component" value="Unassembled WGS sequence"/>
</dbReference>
<dbReference type="CDD" id="cd09620">
    <property type="entry name" value="CBM9_like_3"/>
    <property type="match status" value="1"/>
</dbReference>
<evidence type="ECO:0000256" key="1">
    <source>
        <dbReference type="SAM" id="SignalP"/>
    </source>
</evidence>
<dbReference type="EMBL" id="JBHSPH010000005">
    <property type="protein sequence ID" value="MFC5863523.1"/>
    <property type="molecule type" value="Genomic_DNA"/>
</dbReference>
<protein>
    <submittedName>
        <fullName evidence="3">Carbohydrate-binding family 9-like protein</fullName>
    </submittedName>
</protein>
<dbReference type="RefSeq" id="WP_263340325.1">
    <property type="nucleotide sequence ID" value="NZ_JAGSYH010000005.1"/>
</dbReference>
<comment type="caution">
    <text evidence="3">The sequence shown here is derived from an EMBL/GenBank/DDBJ whole genome shotgun (WGS) entry which is preliminary data.</text>
</comment>
<feature type="chain" id="PRO_5045338686" evidence="1">
    <location>
        <begin position="20"/>
        <end position="269"/>
    </location>
</feature>
<organism evidence="3 4">
    <name type="scientific">Acidicapsa dinghuensis</name>
    <dbReference type="NCBI Taxonomy" id="2218256"/>
    <lineage>
        <taxon>Bacteria</taxon>
        <taxon>Pseudomonadati</taxon>
        <taxon>Acidobacteriota</taxon>
        <taxon>Terriglobia</taxon>
        <taxon>Terriglobales</taxon>
        <taxon>Acidobacteriaceae</taxon>
        <taxon>Acidicapsa</taxon>
    </lineage>
</organism>
<sequence length="269" mass="30301">MHRSALILLLTASLASAHAPETPRSYDCYRAPHPIKIDGKLDDPAWRRASWTTDFVDIRGDAGPTPRFRTRAKLLWDDTYLYIAAELQEPDVKATITQHDAVIYHDNDFELFLKPPAEVDTPDGSKQPATGYFEFEINALNTSWDLYLDKPYRLGGHADSSWNIPGLKTAVAVQGTLNNPSDTDHGWTVEIAIPFAAFASRLPVTAPHAGDQWRANFSRVEWPKGVDGHNPANNKPGVHTEDNWVWTPQGEINMHIPEHWGYLNFRNQP</sequence>
<gene>
    <name evidence="3" type="ORF">ACFPT7_14550</name>
</gene>
<dbReference type="SUPFAM" id="SSF49344">
    <property type="entry name" value="CBD9-like"/>
    <property type="match status" value="1"/>
</dbReference>
<feature type="domain" description="Carbohydrate-binding" evidence="2">
    <location>
        <begin position="37"/>
        <end position="198"/>
    </location>
</feature>
<evidence type="ECO:0000259" key="2">
    <source>
        <dbReference type="Pfam" id="PF06452"/>
    </source>
</evidence>
<feature type="signal peptide" evidence="1">
    <location>
        <begin position="1"/>
        <end position="19"/>
    </location>
</feature>
<name>A0ABW1EHE8_9BACT</name>
<dbReference type="InterPro" id="IPR010502">
    <property type="entry name" value="Carb-bd_dom_fam9"/>
</dbReference>
<dbReference type="PANTHER" id="PTHR35532">
    <property type="entry name" value="SIMILAR TO POLYHYDROXYALKANOATE DEPOLYMERASE"/>
    <property type="match status" value="1"/>
</dbReference>
<accession>A0ABW1EHE8</accession>
<dbReference type="PANTHER" id="PTHR35532:SF5">
    <property type="entry name" value="CARBOHYDRATE-BINDING DOMAIN-CONTAINING PROTEIN"/>
    <property type="match status" value="1"/>
</dbReference>
<evidence type="ECO:0000313" key="4">
    <source>
        <dbReference type="Proteomes" id="UP001596091"/>
    </source>
</evidence>
<evidence type="ECO:0000313" key="3">
    <source>
        <dbReference type="EMBL" id="MFC5863523.1"/>
    </source>
</evidence>
<dbReference type="Pfam" id="PF06452">
    <property type="entry name" value="CBM9_1"/>
    <property type="match status" value="1"/>
</dbReference>
<keyword evidence="4" id="KW-1185">Reference proteome</keyword>
<keyword evidence="1" id="KW-0732">Signal</keyword>
<dbReference type="Gene3D" id="2.60.40.1190">
    <property type="match status" value="1"/>
</dbReference>
<proteinExistence type="predicted"/>
<reference evidence="4" key="1">
    <citation type="journal article" date="2019" name="Int. J. Syst. Evol. Microbiol.">
        <title>The Global Catalogue of Microorganisms (GCM) 10K type strain sequencing project: providing services to taxonomists for standard genome sequencing and annotation.</title>
        <authorList>
            <consortium name="The Broad Institute Genomics Platform"/>
            <consortium name="The Broad Institute Genome Sequencing Center for Infectious Disease"/>
            <person name="Wu L."/>
            <person name="Ma J."/>
        </authorList>
    </citation>
    <scope>NUCLEOTIDE SEQUENCE [LARGE SCALE GENOMIC DNA]</scope>
    <source>
        <strain evidence="4">JCM 4087</strain>
    </source>
</reference>